<sequence length="781" mass="87603">MSLPIRPETPDFRMQSYTLYIAVFFAFIGLGACSPECHWNGRYVSNKCHCFQGYTGVNCATDCHCQGHGTCKSDGTCECETGWKWSASQHKCVWDCQHCDSGTSCIGPGECGCAHPCKWGACRNGQCVCYAGYKGEDCSIYDKNLMMNKDVEIGINLGGITYYSPEVKWVDLAQQSQEWITQRASTHDWSTGELDKIHWRKDGYPARLDGDLQVGKLMLRGFGEHEESGRYTVLYDGQGHIDFSLVGHTVHYDGQGRMIVEFPSIKNGGIFMKITATNPSDPIHNVRVLLPGYENTYLRFPFHPLHLEFLKRFSEIRFMDFLHTNGHGPEPTTWATRKTTDFHSQAGEEGGAIEHLVQLVNTVGVNAWINVPHAADDDYVKQLATYVHQHIRPDLHVYVEYSNEVWNGIFRQTKYTREQGAHLFPSDEPFKQGMRYHNKRATEIANIWKSVWGSQKNRVTTVYAWQTGYQGYYDQALIDLGSRKSSFDALAITGYFGCDKATTKHADQFVHMTPQQIQHLCDTDLPNVKASFAHYVDVAKAHGLKLVMYEGGPSIMEGSAISGNHGSSTAGVTDKAISFHRDPHIQKPVEDVLDTWYNTVSKATFNQPPGGLFNYFASVSTPSKYGSWGMAEWTGQNLAAVPKWRAVQTFISRHWPNNPLGPKCSFVKDRVTSTVYGCFLSGGHYVCAKSANGGHSWTNLPSLHQGSKDHVTVDGYNGKEKKVYARVTASLDVNTYHVFSEHTNNWSTLGNFQYFTEEMSPDVIPRFPVGASHGLDAHHQC</sequence>
<name>A0AAN9G934_9CAEN</name>
<dbReference type="EMBL" id="JBAMIC010000011">
    <property type="protein sequence ID" value="KAK7099796.1"/>
    <property type="molecule type" value="Genomic_DNA"/>
</dbReference>
<dbReference type="Gene3D" id="2.10.25.10">
    <property type="entry name" value="Laminin"/>
    <property type="match status" value="1"/>
</dbReference>
<gene>
    <name evidence="1" type="ORF">V1264_022849</name>
</gene>
<evidence type="ECO:0000313" key="2">
    <source>
        <dbReference type="Proteomes" id="UP001374579"/>
    </source>
</evidence>
<dbReference type="InterPro" id="IPR050906">
    <property type="entry name" value="Notch_signaling"/>
</dbReference>
<reference evidence="1 2" key="1">
    <citation type="submission" date="2024-02" db="EMBL/GenBank/DDBJ databases">
        <title>Chromosome-scale genome assembly of the rough periwinkle Littorina saxatilis.</title>
        <authorList>
            <person name="De Jode A."/>
            <person name="Faria R."/>
            <person name="Formenti G."/>
            <person name="Sims Y."/>
            <person name="Smith T.P."/>
            <person name="Tracey A."/>
            <person name="Wood J.M.D."/>
            <person name="Zagrodzka Z.B."/>
            <person name="Johannesson K."/>
            <person name="Butlin R.K."/>
            <person name="Leder E.H."/>
        </authorList>
    </citation>
    <scope>NUCLEOTIDE SEQUENCE [LARGE SCALE GENOMIC DNA]</scope>
    <source>
        <strain evidence="1">Snail1</strain>
        <tissue evidence="1">Muscle</tissue>
    </source>
</reference>
<comment type="caution">
    <text evidence="1">The sequence shown here is derived from an EMBL/GenBank/DDBJ whole genome shotgun (WGS) entry which is preliminary data.</text>
</comment>
<evidence type="ECO:0000313" key="1">
    <source>
        <dbReference type="EMBL" id="KAK7099796.1"/>
    </source>
</evidence>
<keyword evidence="2" id="KW-1185">Reference proteome</keyword>
<evidence type="ECO:0008006" key="3">
    <source>
        <dbReference type="Google" id="ProtNLM"/>
    </source>
</evidence>
<dbReference type="PANTHER" id="PTHR24044:SF420">
    <property type="entry name" value="DELTA AND NOTCH-LIKE EPIDERMAL GROWTH FACTOR-RELATED RECEPTOR ISOFORM X1"/>
    <property type="match status" value="1"/>
</dbReference>
<dbReference type="Pfam" id="PF23106">
    <property type="entry name" value="EGF_Teneurin"/>
    <property type="match status" value="1"/>
</dbReference>
<organism evidence="1 2">
    <name type="scientific">Littorina saxatilis</name>
    <dbReference type="NCBI Taxonomy" id="31220"/>
    <lineage>
        <taxon>Eukaryota</taxon>
        <taxon>Metazoa</taxon>
        <taxon>Spiralia</taxon>
        <taxon>Lophotrochozoa</taxon>
        <taxon>Mollusca</taxon>
        <taxon>Gastropoda</taxon>
        <taxon>Caenogastropoda</taxon>
        <taxon>Littorinimorpha</taxon>
        <taxon>Littorinoidea</taxon>
        <taxon>Littorinidae</taxon>
        <taxon>Littorina</taxon>
    </lineage>
</organism>
<dbReference type="AlphaFoldDB" id="A0AAN9G934"/>
<dbReference type="GO" id="GO:0005112">
    <property type="term" value="F:Notch binding"/>
    <property type="evidence" value="ECO:0007669"/>
    <property type="project" value="TreeGrafter"/>
</dbReference>
<dbReference type="Proteomes" id="UP001374579">
    <property type="component" value="Unassembled WGS sequence"/>
</dbReference>
<dbReference type="PROSITE" id="PS51257">
    <property type="entry name" value="PROKAR_LIPOPROTEIN"/>
    <property type="match status" value="1"/>
</dbReference>
<proteinExistence type="predicted"/>
<dbReference type="PANTHER" id="PTHR24044">
    <property type="entry name" value="NOTCH LIGAND FAMILY MEMBER"/>
    <property type="match status" value="1"/>
</dbReference>
<accession>A0AAN9G934</accession>
<protein>
    <recommendedName>
        <fullName evidence="3">EGF-like domain-containing protein</fullName>
    </recommendedName>
</protein>